<dbReference type="PANTHER" id="PTHR37826:SF3">
    <property type="entry name" value="J DOMAIN-CONTAINING PROTEIN"/>
    <property type="match status" value="1"/>
</dbReference>
<dbReference type="Proteomes" id="UP001597419">
    <property type="component" value="Unassembled WGS sequence"/>
</dbReference>
<gene>
    <name evidence="2" type="ORF">ACFSYJ_40550</name>
</gene>
<protein>
    <recommendedName>
        <fullName evidence="4">Zinc ribbon domain-containing protein</fullName>
    </recommendedName>
</protein>
<evidence type="ECO:0008006" key="4">
    <source>
        <dbReference type="Google" id="ProtNLM"/>
    </source>
</evidence>
<accession>A0ABW5GVL9</accession>
<dbReference type="Gene3D" id="2.20.28.30">
    <property type="entry name" value="RNA polymerase ii, chain L"/>
    <property type="match status" value="1"/>
</dbReference>
<dbReference type="SUPFAM" id="SSF63393">
    <property type="entry name" value="RNA polymerase subunits"/>
    <property type="match status" value="1"/>
</dbReference>
<dbReference type="PANTHER" id="PTHR37826">
    <property type="entry name" value="FLOTILLIN BAND_7_5 DOMAIN PROTEIN"/>
    <property type="match status" value="1"/>
</dbReference>
<keyword evidence="1" id="KW-0812">Transmembrane</keyword>
<keyword evidence="1" id="KW-0472">Membrane</keyword>
<keyword evidence="3" id="KW-1185">Reference proteome</keyword>
<dbReference type="InterPro" id="IPR029040">
    <property type="entry name" value="RPABC4/Spt4"/>
</dbReference>
<evidence type="ECO:0000313" key="2">
    <source>
        <dbReference type="EMBL" id="MFD2464966.1"/>
    </source>
</evidence>
<name>A0ABW5GVL9_9PSEU</name>
<dbReference type="RefSeq" id="WP_345399348.1">
    <property type="nucleotide sequence ID" value="NZ_BAABHG010000010.1"/>
</dbReference>
<feature type="transmembrane region" description="Helical" evidence="1">
    <location>
        <begin position="349"/>
        <end position="368"/>
    </location>
</feature>
<evidence type="ECO:0000313" key="3">
    <source>
        <dbReference type="Proteomes" id="UP001597419"/>
    </source>
</evidence>
<keyword evidence="1" id="KW-1133">Transmembrane helix</keyword>
<evidence type="ECO:0000256" key="1">
    <source>
        <dbReference type="SAM" id="Phobius"/>
    </source>
</evidence>
<dbReference type="EMBL" id="JBHUKU010000028">
    <property type="protein sequence ID" value="MFD2464966.1"/>
    <property type="molecule type" value="Genomic_DNA"/>
</dbReference>
<reference evidence="3" key="1">
    <citation type="journal article" date="2019" name="Int. J. Syst. Evol. Microbiol.">
        <title>The Global Catalogue of Microorganisms (GCM) 10K type strain sequencing project: providing services to taxonomists for standard genome sequencing and annotation.</title>
        <authorList>
            <consortium name="The Broad Institute Genomics Platform"/>
            <consortium name="The Broad Institute Genome Sequencing Center for Infectious Disease"/>
            <person name="Wu L."/>
            <person name="Ma J."/>
        </authorList>
    </citation>
    <scope>NUCLEOTIDE SEQUENCE [LARGE SCALE GENOMIC DNA]</scope>
    <source>
        <strain evidence="3">CGMCC 4.7643</strain>
    </source>
</reference>
<sequence length="376" mass="41653">MTDPYAQHQFQQQAGPVAAHTYPCGGCGARVQFAPGTSVLKCPYCGFRQQIAASDRRIREIPFAELAVLPRKPVGSIGAYVLACQRCAARSETNETASLCQFCGAPLVVDATATGQIVPEGVLPFQLDRAHLRQSLGKWTSSRWFAPSALKKVTEAESTKSTYVPHWTYDSQTVSAYSGSRGEYYYVTEYYTDSEGNRKSRRVRRTRWYPASGTVARAFDDVLVAGSLVLPGKRLDDLAPWPLPEAAPYQPQYLAGHFALRYDVEPENGFEEAKRRMAPIIAEDCRRDIGGDVQRVDAVDTRHNAVTFKLMLLPVWIATYVYAGKNWQVLVNGRTGEVHGERPYSKVKIAIAVVIGLLVLGLVAYFVFRSTGSHPH</sequence>
<comment type="caution">
    <text evidence="2">The sequence shown here is derived from an EMBL/GenBank/DDBJ whole genome shotgun (WGS) entry which is preliminary data.</text>
</comment>
<organism evidence="2 3">
    <name type="scientific">Amycolatopsis samaneae</name>
    <dbReference type="NCBI Taxonomy" id="664691"/>
    <lineage>
        <taxon>Bacteria</taxon>
        <taxon>Bacillati</taxon>
        <taxon>Actinomycetota</taxon>
        <taxon>Actinomycetes</taxon>
        <taxon>Pseudonocardiales</taxon>
        <taxon>Pseudonocardiaceae</taxon>
        <taxon>Amycolatopsis</taxon>
    </lineage>
</organism>
<proteinExistence type="predicted"/>